<evidence type="ECO:0000256" key="2">
    <source>
        <dbReference type="ARBA" id="ARBA00022729"/>
    </source>
</evidence>
<dbReference type="EMBL" id="POSP01000003">
    <property type="protein sequence ID" value="PND37462.1"/>
    <property type="molecule type" value="Genomic_DNA"/>
</dbReference>
<name>A0A2N8KVN1_9BURK</name>
<evidence type="ECO:0000256" key="4">
    <source>
        <dbReference type="SAM" id="SignalP"/>
    </source>
</evidence>
<feature type="binding site" evidence="3">
    <location>
        <position position="240"/>
    </location>
    <ligand>
        <name>Fe cation</name>
        <dbReference type="ChEBI" id="CHEBI:24875"/>
    </ligand>
</feature>
<dbReference type="SUPFAM" id="SSF53850">
    <property type="entry name" value="Periplasmic binding protein-like II"/>
    <property type="match status" value="1"/>
</dbReference>
<evidence type="ECO:0000313" key="5">
    <source>
        <dbReference type="EMBL" id="PND37462.1"/>
    </source>
</evidence>
<dbReference type="PANTHER" id="PTHR30006">
    <property type="entry name" value="THIAMINE-BINDING PERIPLASMIC PROTEIN-RELATED"/>
    <property type="match status" value="1"/>
</dbReference>
<keyword evidence="6" id="KW-1185">Reference proteome</keyword>
<keyword evidence="3" id="KW-0408">Iron</keyword>
<evidence type="ECO:0000256" key="3">
    <source>
        <dbReference type="PIRSR" id="PIRSR002825-1"/>
    </source>
</evidence>
<dbReference type="Proteomes" id="UP000235916">
    <property type="component" value="Unassembled WGS sequence"/>
</dbReference>
<comment type="similarity">
    <text evidence="1">Belongs to the bacterial solute-binding protein 1 family.</text>
</comment>
<organism evidence="5 6">
    <name type="scientific">Kinneretia aquatilis</name>
    <dbReference type="NCBI Taxonomy" id="2070761"/>
    <lineage>
        <taxon>Bacteria</taxon>
        <taxon>Pseudomonadati</taxon>
        <taxon>Pseudomonadota</taxon>
        <taxon>Betaproteobacteria</taxon>
        <taxon>Burkholderiales</taxon>
        <taxon>Sphaerotilaceae</taxon>
        <taxon>Roseateles</taxon>
    </lineage>
</organism>
<dbReference type="PANTHER" id="PTHR30006:SF15">
    <property type="entry name" value="IRON-UTILIZATION PERIPLASMIC PROTEIN"/>
    <property type="match status" value="1"/>
</dbReference>
<dbReference type="RefSeq" id="WP_102767380.1">
    <property type="nucleotide sequence ID" value="NZ_POSP01000003.1"/>
</dbReference>
<keyword evidence="2 4" id="KW-0732">Signal</keyword>
<dbReference type="InterPro" id="IPR006059">
    <property type="entry name" value="SBP"/>
</dbReference>
<dbReference type="GO" id="GO:0030288">
    <property type="term" value="C:outer membrane-bounded periplasmic space"/>
    <property type="evidence" value="ECO:0007669"/>
    <property type="project" value="TreeGrafter"/>
</dbReference>
<feature type="signal peptide" evidence="4">
    <location>
        <begin position="1"/>
        <end position="38"/>
    </location>
</feature>
<evidence type="ECO:0000256" key="1">
    <source>
        <dbReference type="ARBA" id="ARBA00008520"/>
    </source>
</evidence>
<feature type="chain" id="PRO_5014892737" evidence="4">
    <location>
        <begin position="39"/>
        <end position="360"/>
    </location>
</feature>
<dbReference type="Pfam" id="PF13416">
    <property type="entry name" value="SBP_bac_8"/>
    <property type="match status" value="1"/>
</dbReference>
<protein>
    <submittedName>
        <fullName evidence="5">Fe(3+) ABC transporter substrate-binding protein</fullName>
    </submittedName>
</protein>
<dbReference type="OrthoDB" id="9769567at2"/>
<proteinExistence type="inferred from homology"/>
<reference evidence="5 6" key="1">
    <citation type="submission" date="2018-01" db="EMBL/GenBank/DDBJ databases">
        <title>Draft genome sequence of Paucibacter aquatile CR182 isolated from freshwater of the Nakdong River.</title>
        <authorList>
            <person name="Choi A."/>
            <person name="Chung E.J."/>
        </authorList>
    </citation>
    <scope>NUCLEOTIDE SEQUENCE [LARGE SCALE GENOMIC DNA]</scope>
    <source>
        <strain evidence="5 6">CR182</strain>
    </source>
</reference>
<comment type="caution">
    <text evidence="5">The sequence shown here is derived from an EMBL/GenBank/DDBJ whole genome shotgun (WGS) entry which is preliminary data.</text>
</comment>
<accession>A0A2N8KVN1</accession>
<dbReference type="GO" id="GO:0046872">
    <property type="term" value="F:metal ion binding"/>
    <property type="evidence" value="ECO:0007669"/>
    <property type="project" value="UniProtKB-KW"/>
</dbReference>
<sequence>MRNLTPTLRQRVFSPLQRPLLALSLLAGLCGAGTSASAQEQLNLYSARHYQTDEALYSNFTKATGIRINRVDTDDAGLLARLKSEGAASPADVVLLVDAARLWRAEEEGLFLPIKSAVLEQRIPEQLRAKETAQGTTWFGLSTRARVVVYNKLNVKKDEVLNYEDLGAAKNKGRVCTRSGSHPYNLSLFGSVYEHLGAAATEQWLKGMVANMAREPKGGDTDQIKAVASGECGVAITNTYYLARMMRSDKPEDRSAVEKIGVVFPNQQSWGTHINIAGGAVARHAKNRANAIKFLEYLASNEAQAYFANGNNEWPAVPSVRPVNPALDALGRFKSETIPVAVVGSHQPQVQQILDRVGYK</sequence>
<dbReference type="PIRSF" id="PIRSF002825">
    <property type="entry name" value="CfbpA"/>
    <property type="match status" value="1"/>
</dbReference>
<dbReference type="Gene3D" id="3.40.190.10">
    <property type="entry name" value="Periplasmic binding protein-like II"/>
    <property type="match status" value="2"/>
</dbReference>
<gene>
    <name evidence="5" type="ORF">C1O66_07940</name>
</gene>
<keyword evidence="3" id="KW-0479">Metal-binding</keyword>
<evidence type="ECO:0000313" key="6">
    <source>
        <dbReference type="Proteomes" id="UP000235916"/>
    </source>
</evidence>
<dbReference type="AlphaFoldDB" id="A0A2N8KVN1"/>
<feature type="binding site" evidence="3">
    <location>
        <position position="241"/>
    </location>
    <ligand>
        <name>Fe cation</name>
        <dbReference type="ChEBI" id="CHEBI:24875"/>
    </ligand>
</feature>
<dbReference type="InterPro" id="IPR026045">
    <property type="entry name" value="Ferric-bd"/>
</dbReference>
<feature type="binding site" evidence="3">
    <location>
        <position position="49"/>
    </location>
    <ligand>
        <name>Fe cation</name>
        <dbReference type="ChEBI" id="CHEBI:24875"/>
    </ligand>
</feature>